<dbReference type="Proteomes" id="UP001163046">
    <property type="component" value="Unassembled WGS sequence"/>
</dbReference>
<organism evidence="1 2">
    <name type="scientific">Desmophyllum pertusum</name>
    <dbReference type="NCBI Taxonomy" id="174260"/>
    <lineage>
        <taxon>Eukaryota</taxon>
        <taxon>Metazoa</taxon>
        <taxon>Cnidaria</taxon>
        <taxon>Anthozoa</taxon>
        <taxon>Hexacorallia</taxon>
        <taxon>Scleractinia</taxon>
        <taxon>Caryophylliina</taxon>
        <taxon>Caryophylliidae</taxon>
        <taxon>Desmophyllum</taxon>
    </lineage>
</organism>
<reference evidence="1" key="1">
    <citation type="submission" date="2023-01" db="EMBL/GenBank/DDBJ databases">
        <title>Genome assembly of the deep-sea coral Lophelia pertusa.</title>
        <authorList>
            <person name="Herrera S."/>
            <person name="Cordes E."/>
        </authorList>
    </citation>
    <scope>NUCLEOTIDE SEQUENCE</scope>
    <source>
        <strain evidence="1">USNM1676648</strain>
        <tissue evidence="1">Polyp</tissue>
    </source>
</reference>
<evidence type="ECO:0000313" key="1">
    <source>
        <dbReference type="EMBL" id="KAJ7390434.1"/>
    </source>
</evidence>
<keyword evidence="2" id="KW-1185">Reference proteome</keyword>
<proteinExistence type="predicted"/>
<gene>
    <name evidence="1" type="ORF">OS493_025134</name>
</gene>
<evidence type="ECO:0000313" key="2">
    <source>
        <dbReference type="Proteomes" id="UP001163046"/>
    </source>
</evidence>
<dbReference type="OrthoDB" id="5985438at2759"/>
<dbReference type="EMBL" id="MU825416">
    <property type="protein sequence ID" value="KAJ7390434.1"/>
    <property type="molecule type" value="Genomic_DNA"/>
</dbReference>
<protein>
    <submittedName>
        <fullName evidence="1">Uncharacterized protein</fullName>
    </submittedName>
</protein>
<sequence length="150" mass="16746">MDEKRCWKSQNPYSSYDKYGTSGHCKTKKGLSGGLSENDSVFVYIKDDQGKWQQKGCYVNKAPVLALPASFDNNVDKIQGNDNVFNHCADKAKSFGYKMFGADDKNCWGGDDAENTFDRYGESTECSVSKSGNGSGQEINGDMFVYRYEE</sequence>
<accession>A0A9X0DA02</accession>
<dbReference type="AlphaFoldDB" id="A0A9X0DA02"/>
<comment type="caution">
    <text evidence="1">The sequence shown here is derived from an EMBL/GenBank/DDBJ whole genome shotgun (WGS) entry which is preliminary data.</text>
</comment>
<name>A0A9X0DA02_9CNID</name>